<keyword evidence="5" id="KW-1185">Reference proteome</keyword>
<dbReference type="PANTHER" id="PTHR42693:SF53">
    <property type="entry name" value="ENDO-4-O-SULFATASE"/>
    <property type="match status" value="1"/>
</dbReference>
<dbReference type="Proteomes" id="UP000366872">
    <property type="component" value="Unassembled WGS sequence"/>
</dbReference>
<evidence type="ECO:0000313" key="5">
    <source>
        <dbReference type="Proteomes" id="UP000366872"/>
    </source>
</evidence>
<proteinExistence type="inferred from homology"/>
<keyword evidence="2" id="KW-0378">Hydrolase</keyword>
<sequence length="573" mass="64552">MEAPLASYSWRLFYMRFSGYVFVLALCLEIGAQGQVLKVLGRKTQVQTERPNIVFMLCDDMRYDRIAALNSWDADLQTPHLDQLVSDGMNFTRAYDTTPICSASRGQVFTGLYEFSTGCNFNRENEKKITIDDWQGGYAVRLRAAGYRTAFGGKEHCQVYNYTGGKKQDFDRWFGFSNGSGDGNYWMDSNPNASWWFENDHWASLGDGVRNEHETYAQALLGQAFIKECVQQHSEQPFMLSLNFKAPHSPLSEFDPRYASVYDGTEIDRSPNDGLASALHLPPQAFCGRTAFKGGWSDTSADQYNTLIYGIDACVGMVRAELEAQGVADNTIVIFMSDNGYFRNSKGFGDKVYAYEEGSRTPMIVYDPRKPVSHGQSCGAVVGNIDVVPTMLDLAGVDYKVAYDPDGTIGNRGYHGRSILPLLENPALDIHDSMLVMDIWNSRAEQHLALITREWKYIHWFYSANGFSQSEELYHKDDTFENSNVKAANPVVMTDLYSKYDAWLAQWTSDATTRDRYADYPELMERGLNMSTLVEADVKAVMSPKATADYIVHSENTPNYPVGYTNQVTIGSW</sequence>
<protein>
    <submittedName>
        <fullName evidence="4">Arylsulfatase</fullName>
    </submittedName>
</protein>
<comment type="similarity">
    <text evidence="1">Belongs to the sulfatase family.</text>
</comment>
<evidence type="ECO:0000259" key="3">
    <source>
        <dbReference type="Pfam" id="PF00884"/>
    </source>
</evidence>
<dbReference type="AlphaFoldDB" id="A0A6C2U8T3"/>
<reference evidence="4 5" key="1">
    <citation type="submission" date="2019-04" db="EMBL/GenBank/DDBJ databases">
        <authorList>
            <person name="Van Vliet M D."/>
        </authorList>
    </citation>
    <scope>NUCLEOTIDE SEQUENCE [LARGE SCALE GENOMIC DNA]</scope>
    <source>
        <strain evidence="4 5">F1</strain>
    </source>
</reference>
<dbReference type="Pfam" id="PF00884">
    <property type="entry name" value="Sulfatase"/>
    <property type="match status" value="1"/>
</dbReference>
<evidence type="ECO:0000313" key="4">
    <source>
        <dbReference type="EMBL" id="VGO16289.1"/>
    </source>
</evidence>
<dbReference type="GO" id="GO:0004065">
    <property type="term" value="F:arylsulfatase activity"/>
    <property type="evidence" value="ECO:0007669"/>
    <property type="project" value="TreeGrafter"/>
</dbReference>
<name>A0A6C2U8T3_PONDE</name>
<evidence type="ECO:0000256" key="2">
    <source>
        <dbReference type="ARBA" id="ARBA00022801"/>
    </source>
</evidence>
<dbReference type="PANTHER" id="PTHR42693">
    <property type="entry name" value="ARYLSULFATASE FAMILY MEMBER"/>
    <property type="match status" value="1"/>
</dbReference>
<dbReference type="SUPFAM" id="SSF53649">
    <property type="entry name" value="Alkaline phosphatase-like"/>
    <property type="match status" value="1"/>
</dbReference>
<dbReference type="InterPro" id="IPR000917">
    <property type="entry name" value="Sulfatase_N"/>
</dbReference>
<accession>A0A6C2U8T3</accession>
<dbReference type="Gene3D" id="3.40.720.10">
    <property type="entry name" value="Alkaline Phosphatase, subunit A"/>
    <property type="match status" value="1"/>
</dbReference>
<dbReference type="EMBL" id="CAAHFG010000003">
    <property type="protein sequence ID" value="VGO16289.1"/>
    <property type="molecule type" value="Genomic_DNA"/>
</dbReference>
<evidence type="ECO:0000256" key="1">
    <source>
        <dbReference type="ARBA" id="ARBA00008779"/>
    </source>
</evidence>
<dbReference type="InterPro" id="IPR017850">
    <property type="entry name" value="Alkaline_phosphatase_core_sf"/>
</dbReference>
<dbReference type="InterPro" id="IPR050738">
    <property type="entry name" value="Sulfatase"/>
</dbReference>
<feature type="domain" description="Sulfatase N-terminal" evidence="3">
    <location>
        <begin position="51"/>
        <end position="397"/>
    </location>
</feature>
<organism evidence="4 5">
    <name type="scientific">Pontiella desulfatans</name>
    <dbReference type="NCBI Taxonomy" id="2750659"/>
    <lineage>
        <taxon>Bacteria</taxon>
        <taxon>Pseudomonadati</taxon>
        <taxon>Kiritimatiellota</taxon>
        <taxon>Kiritimatiellia</taxon>
        <taxon>Kiritimatiellales</taxon>
        <taxon>Pontiellaceae</taxon>
        <taxon>Pontiella</taxon>
    </lineage>
</organism>
<gene>
    <name evidence="4" type="ORF">PDESU_04880</name>
</gene>